<name>A0ABR3F672_9AGAR</name>
<proteinExistence type="predicted"/>
<organism evidence="3 4">
    <name type="scientific">Marasmius crinis-equi</name>
    <dbReference type="NCBI Taxonomy" id="585013"/>
    <lineage>
        <taxon>Eukaryota</taxon>
        <taxon>Fungi</taxon>
        <taxon>Dikarya</taxon>
        <taxon>Basidiomycota</taxon>
        <taxon>Agaricomycotina</taxon>
        <taxon>Agaricomycetes</taxon>
        <taxon>Agaricomycetidae</taxon>
        <taxon>Agaricales</taxon>
        <taxon>Marasmiineae</taxon>
        <taxon>Marasmiaceae</taxon>
        <taxon>Marasmius</taxon>
    </lineage>
</organism>
<gene>
    <name evidence="3" type="ORF">V5O48_011354</name>
</gene>
<accession>A0ABR3F672</accession>
<evidence type="ECO:0000313" key="4">
    <source>
        <dbReference type="Proteomes" id="UP001465976"/>
    </source>
</evidence>
<feature type="compositionally biased region" description="Polar residues" evidence="2">
    <location>
        <begin position="223"/>
        <end position="237"/>
    </location>
</feature>
<protein>
    <recommendedName>
        <fullName evidence="5">BZIP domain-containing protein</fullName>
    </recommendedName>
</protein>
<evidence type="ECO:0008006" key="5">
    <source>
        <dbReference type="Google" id="ProtNLM"/>
    </source>
</evidence>
<feature type="coiled-coil region" evidence="1">
    <location>
        <begin position="20"/>
        <end position="85"/>
    </location>
</feature>
<dbReference type="EMBL" id="JBAHYK010000903">
    <property type="protein sequence ID" value="KAL0570606.1"/>
    <property type="molecule type" value="Genomic_DNA"/>
</dbReference>
<feature type="region of interest" description="Disordered" evidence="2">
    <location>
        <begin position="169"/>
        <end position="247"/>
    </location>
</feature>
<evidence type="ECO:0000256" key="1">
    <source>
        <dbReference type="SAM" id="Coils"/>
    </source>
</evidence>
<reference evidence="3 4" key="1">
    <citation type="submission" date="2024-02" db="EMBL/GenBank/DDBJ databases">
        <title>A draft genome for the cacao thread blight pathogen Marasmius crinis-equi.</title>
        <authorList>
            <person name="Cohen S.P."/>
            <person name="Baruah I.K."/>
            <person name="Amoako-Attah I."/>
            <person name="Bukari Y."/>
            <person name="Meinhardt L.W."/>
            <person name="Bailey B.A."/>
        </authorList>
    </citation>
    <scope>NUCLEOTIDE SEQUENCE [LARGE SCALE GENOMIC DNA]</scope>
    <source>
        <strain evidence="3 4">GH-76</strain>
    </source>
</reference>
<dbReference type="Proteomes" id="UP001465976">
    <property type="component" value="Unassembled WGS sequence"/>
</dbReference>
<keyword evidence="1" id="KW-0175">Coiled coil</keyword>
<feature type="compositionally biased region" description="Low complexity" evidence="2">
    <location>
        <begin position="210"/>
        <end position="219"/>
    </location>
</feature>
<feature type="compositionally biased region" description="Low complexity" evidence="2">
    <location>
        <begin position="169"/>
        <end position="184"/>
    </location>
</feature>
<comment type="caution">
    <text evidence="3">The sequence shown here is derived from an EMBL/GenBank/DDBJ whole genome shotgun (WGS) entry which is preliminary data.</text>
</comment>
<sequence length="397" mass="44579">MNHSFTPAQEDSGPPIPDLIDQVQMQLQEIKLRARNANTVQSHVARLERTNRELEDRNLTLERRVEGLEQRLRRSEIELDVKDRKLKYYRAVIKDAFRNESDEEEILAVDEHDPDHDFAGTHRESEGSNWGIAGEAQEDDDQEIQQGLAENEENESSVDAGEVAHQLLPSSPSRSVSTPVPARSQLPSEGGSSPRHAASSARDDANEAGADISIASIDDSAPRSPTDSGTRMSTSTGVFRLSSVHGSTEAPENDWQIRFADPPNASELKIPISWRRMRENVGLDDDDVAALMSLLNPSSFKLGVAFMGDKAFIHDPFFLEDLSENHSYLIDWGSDRTNQKLARRIEEAGENTDGVFHTFVYVIGRRRWYYVSALKWAVEKVWDIWPTLTPPVSAMYP</sequence>
<evidence type="ECO:0000256" key="2">
    <source>
        <dbReference type="SAM" id="MobiDB-lite"/>
    </source>
</evidence>
<keyword evidence="4" id="KW-1185">Reference proteome</keyword>
<evidence type="ECO:0000313" key="3">
    <source>
        <dbReference type="EMBL" id="KAL0570606.1"/>
    </source>
</evidence>